<evidence type="ECO:0000256" key="2">
    <source>
        <dbReference type="ARBA" id="ARBA00022748"/>
    </source>
</evidence>
<dbReference type="InterPro" id="IPR036249">
    <property type="entry name" value="Thioredoxin-like_sf"/>
</dbReference>
<dbReference type="GO" id="GO:0017004">
    <property type="term" value="P:cytochrome complex assembly"/>
    <property type="evidence" value="ECO:0007669"/>
    <property type="project" value="UniProtKB-KW"/>
</dbReference>
<dbReference type="Pfam" id="PF14289">
    <property type="entry name" value="DUF4369"/>
    <property type="match status" value="1"/>
</dbReference>
<dbReference type="InterPro" id="IPR050553">
    <property type="entry name" value="Thioredoxin_ResA/DsbE_sf"/>
</dbReference>
<keyword evidence="3" id="KW-1015">Disulfide bond</keyword>
<reference evidence="6 7" key="1">
    <citation type="submission" date="2016-11" db="EMBL/GenBank/DDBJ databases">
        <title>Whole Genome Sequencing of Mucilaginibacter polytrichastri RG4-7(T) isolated from the moss sample.</title>
        <authorList>
            <person name="Li Y."/>
        </authorList>
    </citation>
    <scope>NUCLEOTIDE SEQUENCE [LARGE SCALE GENOMIC DNA]</scope>
    <source>
        <strain evidence="6 7">RG4-7</strain>
    </source>
</reference>
<evidence type="ECO:0000256" key="1">
    <source>
        <dbReference type="ARBA" id="ARBA00004196"/>
    </source>
</evidence>
<evidence type="ECO:0000259" key="5">
    <source>
        <dbReference type="PROSITE" id="PS51352"/>
    </source>
</evidence>
<dbReference type="GO" id="GO:0016209">
    <property type="term" value="F:antioxidant activity"/>
    <property type="evidence" value="ECO:0007669"/>
    <property type="project" value="InterPro"/>
</dbReference>
<keyword evidence="2" id="KW-0201">Cytochrome c-type biogenesis</keyword>
<name>A0A1Q6A415_9SPHI</name>
<dbReference type="SUPFAM" id="SSF52833">
    <property type="entry name" value="Thioredoxin-like"/>
    <property type="match status" value="1"/>
</dbReference>
<keyword evidence="4" id="KW-0676">Redox-active center</keyword>
<comment type="subcellular location">
    <subcellularLocation>
        <location evidence="1">Cell envelope</location>
    </subcellularLocation>
</comment>
<dbReference type="InterPro" id="IPR000866">
    <property type="entry name" value="AhpC/TSA"/>
</dbReference>
<dbReference type="Pfam" id="PF00578">
    <property type="entry name" value="AhpC-TSA"/>
    <property type="match status" value="1"/>
</dbReference>
<evidence type="ECO:0000256" key="4">
    <source>
        <dbReference type="ARBA" id="ARBA00023284"/>
    </source>
</evidence>
<sequence>MIAGIALLSAIAYTSFGQTRDVVINGILTNMKDMPAKIYLVYIPILNLTPDSALVTAGKFTLTGSTGNVVSMGILTTDKNHTTLGKNAAGIMLQKGELQVSASESLQNIKVSGSAAVAQREYEAMGRDARDSIAVLKKAQAGERYKTDQVFHEKTQSALIAMYTRVVDEIMYYPLDHPGSVLTPYLTWSQLSEATVMKTVLVDLLQHSLPVTAPKVYKLAIAKIVAKFDKAAAEFDARVTANDAMIPLGSKAIDFTMNDTEGKPVSLSSHKGKYVLLDFWASWCGPCRAENPNLIRAYNNYKDKGFEVLGVSLDAGGQKNAWLEAIKSDGLPCTELADLNGMNNAAAKLYHVISIPQNYLIAPDGTIIAKNLRGEDLQKKLASLLNK</sequence>
<dbReference type="CDD" id="cd02966">
    <property type="entry name" value="TlpA_like_family"/>
    <property type="match status" value="1"/>
</dbReference>
<dbReference type="InterPro" id="IPR025380">
    <property type="entry name" value="DUF4369"/>
</dbReference>
<dbReference type="STRING" id="1302689.RG47T_4226"/>
<dbReference type="AlphaFoldDB" id="A0A1Q6A415"/>
<dbReference type="GO" id="GO:0030313">
    <property type="term" value="C:cell envelope"/>
    <property type="evidence" value="ECO:0007669"/>
    <property type="project" value="UniProtKB-SubCell"/>
</dbReference>
<feature type="domain" description="Thioredoxin" evidence="5">
    <location>
        <begin position="246"/>
        <end position="387"/>
    </location>
</feature>
<dbReference type="PANTHER" id="PTHR42852:SF6">
    <property type="entry name" value="THIOL:DISULFIDE INTERCHANGE PROTEIN DSBE"/>
    <property type="match status" value="1"/>
</dbReference>
<dbReference type="InterPro" id="IPR017937">
    <property type="entry name" value="Thioredoxin_CS"/>
</dbReference>
<comment type="caution">
    <text evidence="6">The sequence shown here is derived from an EMBL/GenBank/DDBJ whole genome shotgun (WGS) entry which is preliminary data.</text>
</comment>
<dbReference type="GO" id="GO:0016491">
    <property type="term" value="F:oxidoreductase activity"/>
    <property type="evidence" value="ECO:0007669"/>
    <property type="project" value="InterPro"/>
</dbReference>
<proteinExistence type="predicted"/>
<dbReference type="InterPro" id="IPR013766">
    <property type="entry name" value="Thioredoxin_domain"/>
</dbReference>
<protein>
    <recommendedName>
        <fullName evidence="5">Thioredoxin domain-containing protein</fullName>
    </recommendedName>
</protein>
<evidence type="ECO:0000256" key="3">
    <source>
        <dbReference type="ARBA" id="ARBA00023157"/>
    </source>
</evidence>
<dbReference type="Gene3D" id="3.40.30.10">
    <property type="entry name" value="Glutaredoxin"/>
    <property type="match status" value="1"/>
</dbReference>
<dbReference type="PROSITE" id="PS51352">
    <property type="entry name" value="THIOREDOXIN_2"/>
    <property type="match status" value="1"/>
</dbReference>
<keyword evidence="7" id="KW-1185">Reference proteome</keyword>
<organism evidence="6 7">
    <name type="scientific">Mucilaginibacter polytrichastri</name>
    <dbReference type="NCBI Taxonomy" id="1302689"/>
    <lineage>
        <taxon>Bacteria</taxon>
        <taxon>Pseudomonadati</taxon>
        <taxon>Bacteroidota</taxon>
        <taxon>Sphingobacteriia</taxon>
        <taxon>Sphingobacteriales</taxon>
        <taxon>Sphingobacteriaceae</taxon>
        <taxon>Mucilaginibacter</taxon>
    </lineage>
</organism>
<evidence type="ECO:0000313" key="6">
    <source>
        <dbReference type="EMBL" id="OKS88748.1"/>
    </source>
</evidence>
<evidence type="ECO:0000313" key="7">
    <source>
        <dbReference type="Proteomes" id="UP000186720"/>
    </source>
</evidence>
<dbReference type="PANTHER" id="PTHR42852">
    <property type="entry name" value="THIOL:DISULFIDE INTERCHANGE PROTEIN DSBE"/>
    <property type="match status" value="1"/>
</dbReference>
<accession>A0A1Q6A415</accession>
<dbReference type="Proteomes" id="UP000186720">
    <property type="component" value="Unassembled WGS sequence"/>
</dbReference>
<dbReference type="EMBL" id="MPPL01000001">
    <property type="protein sequence ID" value="OKS88748.1"/>
    <property type="molecule type" value="Genomic_DNA"/>
</dbReference>
<gene>
    <name evidence="6" type="ORF">RG47T_4226</name>
</gene>
<dbReference type="PROSITE" id="PS00194">
    <property type="entry name" value="THIOREDOXIN_1"/>
    <property type="match status" value="1"/>
</dbReference>